<gene>
    <name evidence="1" type="ORF">SAMN04489742_1068</name>
</gene>
<sequence length="49" mass="5035">MSNSTASTLIITSAAGNGPARFFNADAIGPYDATCEDSTCLYCNGPETD</sequence>
<evidence type="ECO:0000313" key="2">
    <source>
        <dbReference type="Proteomes" id="UP000181917"/>
    </source>
</evidence>
<dbReference type="EMBL" id="FNKH01000002">
    <property type="protein sequence ID" value="SDQ42596.1"/>
    <property type="molecule type" value="Genomic_DNA"/>
</dbReference>
<dbReference type="RefSeq" id="WP_158300463.1">
    <property type="nucleotide sequence ID" value="NZ_CP018863.1"/>
</dbReference>
<reference evidence="1 2" key="1">
    <citation type="submission" date="2016-10" db="EMBL/GenBank/DDBJ databases">
        <authorList>
            <person name="de Groot N.N."/>
        </authorList>
    </citation>
    <scope>NUCLEOTIDE SEQUENCE [LARGE SCALE GENOMIC DNA]</scope>
    <source>
        <strain evidence="1 2">DSM 20117</strain>
    </source>
</reference>
<proteinExistence type="predicted"/>
<name>A0A1H1ATX7_9MICC</name>
<evidence type="ECO:0000313" key="1">
    <source>
        <dbReference type="EMBL" id="SDQ42596.1"/>
    </source>
</evidence>
<keyword evidence="2" id="KW-1185">Reference proteome</keyword>
<organism evidence="1 2">
    <name type="scientific">Crystallibacter crystallopoietes</name>
    <dbReference type="NCBI Taxonomy" id="37928"/>
    <lineage>
        <taxon>Bacteria</taxon>
        <taxon>Bacillati</taxon>
        <taxon>Actinomycetota</taxon>
        <taxon>Actinomycetes</taxon>
        <taxon>Micrococcales</taxon>
        <taxon>Micrococcaceae</taxon>
        <taxon>Crystallibacter</taxon>
    </lineage>
</organism>
<dbReference type="Proteomes" id="UP000181917">
    <property type="component" value="Unassembled WGS sequence"/>
</dbReference>
<accession>A0A1H1ATX7</accession>
<protein>
    <submittedName>
        <fullName evidence="1">Uncharacterized protein</fullName>
    </submittedName>
</protein>
<dbReference type="AlphaFoldDB" id="A0A1H1ATX7"/>